<reference evidence="2 3" key="1">
    <citation type="journal article" date="2014" name="Mol. Ecol.">
        <title>Evolution of Synechococcus.</title>
        <authorList>
            <person name="Dvorak P."/>
            <person name="Casamatta D."/>
            <person name="Hasler P."/>
            <person name="Poulickova A."/>
            <person name="Ondrej V."/>
            <person name="Sanges R."/>
        </authorList>
    </citation>
    <scope>NUCLEOTIDE SEQUENCE [LARGE SCALE GENOMIC DNA]</scope>
    <source>
        <strain evidence="2 3">CAUP A 1101</strain>
    </source>
</reference>
<accession>A0A098TJM7</accession>
<name>A0A098TJM7_9CYAN</name>
<organism evidence="2 3">
    <name type="scientific">Neosynechococcus sphagnicola sy1</name>
    <dbReference type="NCBI Taxonomy" id="1497020"/>
    <lineage>
        <taxon>Bacteria</taxon>
        <taxon>Bacillati</taxon>
        <taxon>Cyanobacteriota</taxon>
        <taxon>Cyanophyceae</taxon>
        <taxon>Neosynechococcales</taxon>
        <taxon>Neosynechococcaceae</taxon>
        <taxon>Neosynechococcus</taxon>
    </lineage>
</organism>
<dbReference type="AlphaFoldDB" id="A0A098TJM7"/>
<proteinExistence type="predicted"/>
<comment type="caution">
    <text evidence="2">The sequence shown here is derived from an EMBL/GenBank/DDBJ whole genome shotgun (WGS) entry which is preliminary data.</text>
</comment>
<gene>
    <name evidence="2" type="ORF">DO97_08385</name>
</gene>
<evidence type="ECO:0000256" key="1">
    <source>
        <dbReference type="SAM" id="Coils"/>
    </source>
</evidence>
<protein>
    <submittedName>
        <fullName evidence="2">Uncharacterized protein</fullName>
    </submittedName>
</protein>
<evidence type="ECO:0000313" key="3">
    <source>
        <dbReference type="Proteomes" id="UP000030170"/>
    </source>
</evidence>
<feature type="coiled-coil region" evidence="1">
    <location>
        <begin position="44"/>
        <end position="71"/>
    </location>
</feature>
<keyword evidence="3" id="KW-1185">Reference proteome</keyword>
<sequence length="80" mass="8927">MLDRLVSSVNTLASVCEQNTHSIGRLEGSVESLVNVSHAIITELQRQGVEIREMQAEVRGLQTENRRILEQLVNRNGDQG</sequence>
<dbReference type="EMBL" id="JJML01000026">
    <property type="protein sequence ID" value="KGF72406.1"/>
    <property type="molecule type" value="Genomic_DNA"/>
</dbReference>
<keyword evidence="1" id="KW-0175">Coiled coil</keyword>
<evidence type="ECO:0000313" key="2">
    <source>
        <dbReference type="EMBL" id="KGF72406.1"/>
    </source>
</evidence>
<dbReference type="Proteomes" id="UP000030170">
    <property type="component" value="Unassembled WGS sequence"/>
</dbReference>